<evidence type="ECO:0000313" key="2">
    <source>
        <dbReference type="Proteomes" id="UP001220478"/>
    </source>
</evidence>
<dbReference type="RefSeq" id="WP_315571865.1">
    <property type="nucleotide sequence ID" value="NZ_CP118868.1"/>
</dbReference>
<organism evidence="1 2">
    <name type="scientific">Amygdalobacter indicium</name>
    <dbReference type="NCBI Taxonomy" id="3029272"/>
    <lineage>
        <taxon>Bacteria</taxon>
        <taxon>Bacillati</taxon>
        <taxon>Bacillota</taxon>
        <taxon>Clostridia</taxon>
        <taxon>Eubacteriales</taxon>
        <taxon>Oscillospiraceae</taxon>
        <taxon>Amygdalobacter</taxon>
    </lineage>
</organism>
<dbReference type="Proteomes" id="UP001220478">
    <property type="component" value="Chromosome"/>
</dbReference>
<proteinExistence type="predicted"/>
<dbReference type="EMBL" id="CP118868">
    <property type="protein sequence ID" value="WEG35758.1"/>
    <property type="molecule type" value="Genomic_DNA"/>
</dbReference>
<reference evidence="1 2" key="1">
    <citation type="submission" date="2023-02" db="EMBL/GenBank/DDBJ databases">
        <title>Novel Oscillospiraceae bacterial genomes.</title>
        <authorList>
            <person name="Srinivasan S."/>
            <person name="Austin M.N."/>
            <person name="Fiedler T.L."/>
            <person name="Strenk S.M."/>
            <person name="Agnew K.J."/>
            <person name="Nagana Gowda G.A."/>
            <person name="Raftery D."/>
            <person name="Beamer M.A."/>
            <person name="Achilles S.L."/>
            <person name="Wiesenfeld H.C."/>
            <person name="Fredricks D.N."/>
            <person name="Hillier S.L."/>
        </authorList>
    </citation>
    <scope>NUCLEOTIDE SEQUENCE [LARGE SCALE GENOMIC DNA]</scope>
    <source>
        <strain evidence="1 2">CHIC02 1186E3-8</strain>
    </source>
</reference>
<accession>A0ABY8C504</accession>
<name>A0ABY8C504_9FIRM</name>
<gene>
    <name evidence="1" type="ORF">PYS61_00935</name>
</gene>
<keyword evidence="2" id="KW-1185">Reference proteome</keyword>
<evidence type="ECO:0000313" key="1">
    <source>
        <dbReference type="EMBL" id="WEG35758.1"/>
    </source>
</evidence>
<sequence length="42" mass="4670">MDERALPLGAAAWWGVLVLQTLLAACVSVFNNWKFQQLVIPV</sequence>
<protein>
    <submittedName>
        <fullName evidence="1">Uncharacterized protein</fullName>
    </submittedName>
</protein>
<dbReference type="PROSITE" id="PS51257">
    <property type="entry name" value="PROKAR_LIPOPROTEIN"/>
    <property type="match status" value="1"/>
</dbReference>